<dbReference type="AlphaFoldDB" id="A0A1U8FXQ3"/>
<comment type="similarity">
    <text evidence="1">Belongs to the PPR family. P subfamily.</text>
</comment>
<feature type="repeat" description="PPR" evidence="3">
    <location>
        <begin position="483"/>
        <end position="517"/>
    </location>
</feature>
<feature type="repeat" description="PPR" evidence="3">
    <location>
        <begin position="295"/>
        <end position="329"/>
    </location>
</feature>
<feature type="repeat" description="PPR" evidence="3">
    <location>
        <begin position="330"/>
        <end position="364"/>
    </location>
</feature>
<feature type="repeat" description="PPR" evidence="3">
    <location>
        <begin position="553"/>
        <end position="587"/>
    </location>
</feature>
<evidence type="ECO:0000256" key="1">
    <source>
        <dbReference type="ARBA" id="ARBA00007626"/>
    </source>
</evidence>
<sequence length="788" mass="89728">MKLLHSPIFRSFSSKTYIPSSRGMGISNEVLNIIEKEDPIEPALDDLVDFMCPNVVSFILEQKRENRELSFRFFIWAAKRNRFISWVSENMIEDMLLRDGGFDLYWSVLDKLKLSGIDITSRAFGTLIWGYWKVNKAEKAVEAFGRMNDFDCKPNLFTYNMILHITVQKDAILLALAVYNVMLKLNSNPNCSTFSILIDGLCKSGKTQDALKLFDEMSERGVLPNKITYTVILSGLCQAKRTDDAHRLLNVMKSRGCKPDFVAYNALLNGFCKLGRVDEAYTLLRSFESEGYVADIKGFTCLVDGFVRTKRIDEAQSVFKKLLETDVVPDVVLYTTMIRGLSGAGRVKEALNLLRDMTGRGVQPDTQCYNTLIKGFCDMDLLDQAQSLQLEISENECFPDTCTYSILICRMCRNGLVEEARNIFNEMENLGCFPSVVTFNTLIDGLCKAGELEEAHLMFYKMEIGKNPSLFLRLSQGADRVLDNVSLQKMVEKLCESGKILKAYKLLMQLADCGVVPNLVTYNILINGLCKSGKINGAFKLFQELQVKGHLPDSITYGTLIDGLQRVDREEEAFKLLDQMSKNGCMPSAEVYKSLMTWSCRRGQIPIAFSLWLKYLRNQAVRDDEVIGLIEKHLEKGELEKVVRGLLEMDLKLEDFDSSPYNIWLIGMCQERKPRDALKIFSLLEEFNVMISAPSCVMLIHSLCEEGNLDQAVEVFLYTLERGVRLMPRICNRLLQSLLRSQDKAQHAVGLLERMRSVGYNLNDYLHSGTRSLFRRWNRRETEHLSPG</sequence>
<dbReference type="Pfam" id="PF01535">
    <property type="entry name" value="PPR"/>
    <property type="match status" value="3"/>
</dbReference>
<accession>A0A1U8FP54</accession>
<dbReference type="InterPro" id="IPR050872">
    <property type="entry name" value="PPR_P_subfamily"/>
</dbReference>
<name>A0A1U8FXQ3_CAPAN</name>
<proteinExistence type="inferred from homology"/>
<dbReference type="Pfam" id="PF13041">
    <property type="entry name" value="PPR_2"/>
    <property type="match status" value="5"/>
</dbReference>
<feature type="repeat" description="PPR" evidence="3">
    <location>
        <begin position="190"/>
        <end position="224"/>
    </location>
</feature>
<dbReference type="Pfam" id="PF12854">
    <property type="entry name" value="PPR_1"/>
    <property type="match status" value="1"/>
</dbReference>
<feature type="repeat" description="PPR" evidence="3">
    <location>
        <begin position="365"/>
        <end position="399"/>
    </location>
</feature>
<feature type="repeat" description="PPR" evidence="3">
    <location>
        <begin position="400"/>
        <end position="434"/>
    </location>
</feature>
<dbReference type="PANTHER" id="PTHR46128">
    <property type="entry name" value="MITOCHONDRIAL GROUP I INTRON SPLICING FACTOR CCM1"/>
    <property type="match status" value="1"/>
</dbReference>
<dbReference type="Proteomes" id="UP000222542">
    <property type="component" value="Unassembled WGS sequence"/>
</dbReference>
<keyword evidence="2" id="KW-0677">Repeat</keyword>
<dbReference type="Gene3D" id="1.25.40.10">
    <property type="entry name" value="Tetratricopeptide repeat domain"/>
    <property type="match status" value="6"/>
</dbReference>
<reference evidence="4 5" key="2">
    <citation type="journal article" date="2017" name="Genome Biol.">
        <title>New reference genome sequences of hot pepper reveal the massive evolution of plant disease-resistance genes by retroduplication.</title>
        <authorList>
            <person name="Kim S."/>
            <person name="Park J."/>
            <person name="Yeom S.I."/>
            <person name="Kim Y.M."/>
            <person name="Seo E."/>
            <person name="Kim K.T."/>
            <person name="Kim M.S."/>
            <person name="Lee J.M."/>
            <person name="Cheong K."/>
            <person name="Shin H.S."/>
            <person name="Kim S.B."/>
            <person name="Han K."/>
            <person name="Lee J."/>
            <person name="Park M."/>
            <person name="Lee H.A."/>
            <person name="Lee H.Y."/>
            <person name="Lee Y."/>
            <person name="Oh S."/>
            <person name="Lee J.H."/>
            <person name="Choi E."/>
            <person name="Choi E."/>
            <person name="Lee S.E."/>
            <person name="Jeon J."/>
            <person name="Kim H."/>
            <person name="Choi G."/>
            <person name="Song H."/>
            <person name="Lee J."/>
            <person name="Lee S.C."/>
            <person name="Kwon J.K."/>
            <person name="Lee H.Y."/>
            <person name="Koo N."/>
            <person name="Hong Y."/>
            <person name="Kim R.W."/>
            <person name="Kang W.H."/>
            <person name="Huh J.H."/>
            <person name="Kang B.C."/>
            <person name="Yang T.J."/>
            <person name="Lee Y.H."/>
            <person name="Bennetzen J.L."/>
            <person name="Choi D."/>
        </authorList>
    </citation>
    <scope>NUCLEOTIDE SEQUENCE [LARGE SCALE GENOMIC DNA]</scope>
    <source>
        <strain evidence="5">cv. CM334</strain>
    </source>
</reference>
<dbReference type="OMA" id="SMCQSGQ"/>
<protein>
    <recommendedName>
        <fullName evidence="6">Pentatricopeptide repeat-containing protein At1g79540</fullName>
    </recommendedName>
</protein>
<feature type="repeat" description="PPR" evidence="3">
    <location>
        <begin position="120"/>
        <end position="154"/>
    </location>
</feature>
<evidence type="ECO:0000256" key="2">
    <source>
        <dbReference type="ARBA" id="ARBA00022737"/>
    </source>
</evidence>
<keyword evidence="5" id="KW-1185">Reference proteome</keyword>
<dbReference type="Gramene" id="PHT91103">
    <property type="protein sequence ID" value="PHT91103"/>
    <property type="gene ID" value="T459_06216"/>
</dbReference>
<evidence type="ECO:0008006" key="6">
    <source>
        <dbReference type="Google" id="ProtNLM"/>
    </source>
</evidence>
<dbReference type="InterPro" id="IPR011990">
    <property type="entry name" value="TPR-like_helical_dom_sf"/>
</dbReference>
<evidence type="ECO:0000313" key="5">
    <source>
        <dbReference type="Proteomes" id="UP000222542"/>
    </source>
</evidence>
<dbReference type="GO" id="GO:0003729">
    <property type="term" value="F:mRNA binding"/>
    <property type="evidence" value="ECO:0007669"/>
    <property type="project" value="EnsemblPlants"/>
</dbReference>
<dbReference type="KEGG" id="cann:107859869"/>
<evidence type="ECO:0000256" key="3">
    <source>
        <dbReference type="PROSITE-ProRule" id="PRU00708"/>
    </source>
</evidence>
<dbReference type="InterPro" id="IPR002885">
    <property type="entry name" value="PPR_rpt"/>
</dbReference>
<organism evidence="4 5">
    <name type="scientific">Capsicum annuum</name>
    <name type="common">Capsicum pepper</name>
    <dbReference type="NCBI Taxonomy" id="4072"/>
    <lineage>
        <taxon>Eukaryota</taxon>
        <taxon>Viridiplantae</taxon>
        <taxon>Streptophyta</taxon>
        <taxon>Embryophyta</taxon>
        <taxon>Tracheophyta</taxon>
        <taxon>Spermatophyta</taxon>
        <taxon>Magnoliopsida</taxon>
        <taxon>eudicotyledons</taxon>
        <taxon>Gunneridae</taxon>
        <taxon>Pentapetalae</taxon>
        <taxon>asterids</taxon>
        <taxon>lamiids</taxon>
        <taxon>Solanales</taxon>
        <taxon>Solanaceae</taxon>
        <taxon>Solanoideae</taxon>
        <taxon>Capsiceae</taxon>
        <taxon>Capsicum</taxon>
    </lineage>
</organism>
<comment type="caution">
    <text evidence="4">The sequence shown here is derived from an EMBL/GenBank/DDBJ whole genome shotgun (WGS) entry which is preliminary data.</text>
</comment>
<feature type="repeat" description="PPR" evidence="3">
    <location>
        <begin position="692"/>
        <end position="726"/>
    </location>
</feature>
<dbReference type="OrthoDB" id="185373at2759"/>
<feature type="repeat" description="PPR" evidence="3">
    <location>
        <begin position="518"/>
        <end position="552"/>
    </location>
</feature>
<dbReference type="PANTHER" id="PTHR46128:SF211">
    <property type="entry name" value="PENTACOTRIPEPTIDE-REPEAT REGION OF PRORP DOMAIN-CONTAINING PROTEIN"/>
    <property type="match status" value="1"/>
</dbReference>
<reference evidence="4 5" key="1">
    <citation type="journal article" date="2014" name="Nat. Genet.">
        <title>Genome sequence of the hot pepper provides insights into the evolution of pungency in Capsicum species.</title>
        <authorList>
            <person name="Kim S."/>
            <person name="Park M."/>
            <person name="Yeom S.I."/>
            <person name="Kim Y.M."/>
            <person name="Lee J.M."/>
            <person name="Lee H.A."/>
            <person name="Seo E."/>
            <person name="Choi J."/>
            <person name="Cheong K."/>
            <person name="Kim K.T."/>
            <person name="Jung K."/>
            <person name="Lee G.W."/>
            <person name="Oh S.K."/>
            <person name="Bae C."/>
            <person name="Kim S.B."/>
            <person name="Lee H.Y."/>
            <person name="Kim S.Y."/>
            <person name="Kim M.S."/>
            <person name="Kang B.C."/>
            <person name="Jo Y.D."/>
            <person name="Yang H.B."/>
            <person name="Jeong H.J."/>
            <person name="Kang W.H."/>
            <person name="Kwon J.K."/>
            <person name="Shin C."/>
            <person name="Lim J.Y."/>
            <person name="Park J.H."/>
            <person name="Huh J.H."/>
            <person name="Kim J.S."/>
            <person name="Kim B.D."/>
            <person name="Cohen O."/>
            <person name="Paran I."/>
            <person name="Suh M.C."/>
            <person name="Lee S.B."/>
            <person name="Kim Y.K."/>
            <person name="Shin Y."/>
            <person name="Noh S.J."/>
            <person name="Park J."/>
            <person name="Seo Y.S."/>
            <person name="Kwon S.Y."/>
            <person name="Kim H.A."/>
            <person name="Park J.M."/>
            <person name="Kim H.J."/>
            <person name="Choi S.B."/>
            <person name="Bosland P.W."/>
            <person name="Reeves G."/>
            <person name="Jo S.H."/>
            <person name="Lee B.W."/>
            <person name="Cho H.T."/>
            <person name="Choi H.S."/>
            <person name="Lee M.S."/>
            <person name="Yu Y."/>
            <person name="Do Choi Y."/>
            <person name="Park B.S."/>
            <person name="van Deynze A."/>
            <person name="Ashrafi H."/>
            <person name="Hill T."/>
            <person name="Kim W.T."/>
            <person name="Pai H.S."/>
            <person name="Ahn H.K."/>
            <person name="Yeam I."/>
            <person name="Giovannoni J.J."/>
            <person name="Rose J.K."/>
            <person name="Sorensen I."/>
            <person name="Lee S.J."/>
            <person name="Kim R.W."/>
            <person name="Choi I.Y."/>
            <person name="Choi B.S."/>
            <person name="Lim J.S."/>
            <person name="Lee Y.H."/>
            <person name="Choi D."/>
        </authorList>
    </citation>
    <scope>NUCLEOTIDE SEQUENCE [LARGE SCALE GENOMIC DNA]</scope>
    <source>
        <strain evidence="5">cv. CM334</strain>
    </source>
</reference>
<dbReference type="PROSITE" id="PS51375">
    <property type="entry name" value="PPR"/>
    <property type="match status" value="13"/>
</dbReference>
<feature type="repeat" description="PPR" evidence="3">
    <location>
        <begin position="260"/>
        <end position="294"/>
    </location>
</feature>
<accession>A0A1U8FXQ3</accession>
<gene>
    <name evidence="4" type="ORF">T459_06216</name>
</gene>
<dbReference type="NCBIfam" id="TIGR00756">
    <property type="entry name" value="PPR"/>
    <property type="match status" value="9"/>
</dbReference>
<feature type="repeat" description="PPR" evidence="3">
    <location>
        <begin position="225"/>
        <end position="259"/>
    </location>
</feature>
<feature type="repeat" description="PPR" evidence="3">
    <location>
        <begin position="435"/>
        <end position="469"/>
    </location>
</feature>
<dbReference type="EMBL" id="AYRZ02000002">
    <property type="protein sequence ID" value="PHT91103.1"/>
    <property type="molecule type" value="Genomic_DNA"/>
</dbReference>
<evidence type="ECO:0000313" key="4">
    <source>
        <dbReference type="EMBL" id="PHT91103.1"/>
    </source>
</evidence>